<dbReference type="EMBL" id="MAAO01000006">
    <property type="protein sequence ID" value="OUR97283.1"/>
    <property type="molecule type" value="Genomic_DNA"/>
</dbReference>
<evidence type="ECO:0000313" key="2">
    <source>
        <dbReference type="Proteomes" id="UP000196531"/>
    </source>
</evidence>
<gene>
    <name evidence="1" type="ORF">A9Q84_13230</name>
</gene>
<evidence type="ECO:0008006" key="3">
    <source>
        <dbReference type="Google" id="ProtNLM"/>
    </source>
</evidence>
<dbReference type="Proteomes" id="UP000196531">
    <property type="component" value="Unassembled WGS sequence"/>
</dbReference>
<name>A0A1Y5F8S8_9BACT</name>
<comment type="caution">
    <text evidence="1">The sequence shown here is derived from an EMBL/GenBank/DDBJ whole genome shotgun (WGS) entry which is preliminary data.</text>
</comment>
<protein>
    <recommendedName>
        <fullName evidence="3">Lipoprotein</fullName>
    </recommendedName>
</protein>
<accession>A0A1Y5F8S8</accession>
<proteinExistence type="predicted"/>
<reference evidence="2" key="1">
    <citation type="journal article" date="2017" name="Proc. Natl. Acad. Sci. U.S.A.">
        <title>Simulation of Deepwater Horizon oil plume reveals substrate specialization within a complex community of hydrocarbon-degraders.</title>
        <authorList>
            <person name="Hu P."/>
            <person name="Dubinsky E.A."/>
            <person name="Probst A.J."/>
            <person name="Wang J."/>
            <person name="Sieber C.M.K."/>
            <person name="Tom L.M."/>
            <person name="Gardinali P."/>
            <person name="Banfield J.F."/>
            <person name="Atlas R.M."/>
            <person name="Andersen G.L."/>
        </authorList>
    </citation>
    <scope>NUCLEOTIDE SEQUENCE [LARGE SCALE GENOMIC DNA]</scope>
</reference>
<evidence type="ECO:0000313" key="1">
    <source>
        <dbReference type="EMBL" id="OUR97283.1"/>
    </source>
</evidence>
<sequence length="277" mass="30510">MNNLQLKKIIILSLSLLLFSCGDGSGRRTGSGGTNPKGFIDGLTAADFKVLKTNLHAEVKLENLKLPMLGEELKSNLTLRTSKTVTFLLSKNEGDICKFSYQNIEVTEKIIAQVNTDTLYLEVTTVPTDPIYTGTGLGDLAKDCVAASSEELTSILITPIDVLLQAKNFRAKMRMELLNLFSLCANGADLVVGKCQRLSVKLQEIIPNQSRLKNDAVYKFELEIEAGGQVYEQKFEFALNWTYFSNGGLLNLTGAPLVKVINHPGVLSHIENIHYIK</sequence>
<organism evidence="1 2">
    <name type="scientific">Halobacteriovorax marinus</name>
    <dbReference type="NCBI Taxonomy" id="97084"/>
    <lineage>
        <taxon>Bacteria</taxon>
        <taxon>Pseudomonadati</taxon>
        <taxon>Bdellovibrionota</taxon>
        <taxon>Bacteriovoracia</taxon>
        <taxon>Bacteriovoracales</taxon>
        <taxon>Halobacteriovoraceae</taxon>
        <taxon>Halobacteriovorax</taxon>
    </lineage>
</organism>
<dbReference type="PROSITE" id="PS51257">
    <property type="entry name" value="PROKAR_LIPOPROTEIN"/>
    <property type="match status" value="1"/>
</dbReference>
<dbReference type="AlphaFoldDB" id="A0A1Y5F8S8"/>